<name>A0A5C3LQB8_9AGAR</name>
<dbReference type="Proteomes" id="UP000308652">
    <property type="component" value="Unassembled WGS sequence"/>
</dbReference>
<dbReference type="EMBL" id="ML213628">
    <property type="protein sequence ID" value="TFK34777.1"/>
    <property type="molecule type" value="Genomic_DNA"/>
</dbReference>
<sequence>MALPSPFMSCDVVAPSRCLYSVPQTAYNVYLQLLYHYDQVFTGCYALRKVFTVFTVRQDRRLSTEISQEDQAFEAGRNTWCRVLSLISAILTNMMICAQANATMLNWPELIRPSRLQGFIPVGRCDRLNVFTDVENGRDHVLRKGNSNYNMCKIYVITKLREQAFSPANGSAYIRGVCDSLAQIHQKWLMNLVGNSTCIFDIHHGGFIIGPNITFAMKGRTT</sequence>
<gene>
    <name evidence="1" type="ORF">BDQ12DRAFT_761354</name>
</gene>
<reference evidence="1 2" key="1">
    <citation type="journal article" date="2019" name="Nat. Ecol. Evol.">
        <title>Megaphylogeny resolves global patterns of mushroom evolution.</title>
        <authorList>
            <person name="Varga T."/>
            <person name="Krizsan K."/>
            <person name="Foldi C."/>
            <person name="Dima B."/>
            <person name="Sanchez-Garcia M."/>
            <person name="Sanchez-Ramirez S."/>
            <person name="Szollosi G.J."/>
            <person name="Szarkandi J.G."/>
            <person name="Papp V."/>
            <person name="Albert L."/>
            <person name="Andreopoulos W."/>
            <person name="Angelini C."/>
            <person name="Antonin V."/>
            <person name="Barry K.W."/>
            <person name="Bougher N.L."/>
            <person name="Buchanan P."/>
            <person name="Buyck B."/>
            <person name="Bense V."/>
            <person name="Catcheside P."/>
            <person name="Chovatia M."/>
            <person name="Cooper J."/>
            <person name="Damon W."/>
            <person name="Desjardin D."/>
            <person name="Finy P."/>
            <person name="Geml J."/>
            <person name="Haridas S."/>
            <person name="Hughes K."/>
            <person name="Justo A."/>
            <person name="Karasinski D."/>
            <person name="Kautmanova I."/>
            <person name="Kiss B."/>
            <person name="Kocsube S."/>
            <person name="Kotiranta H."/>
            <person name="LaButti K.M."/>
            <person name="Lechner B.E."/>
            <person name="Liimatainen K."/>
            <person name="Lipzen A."/>
            <person name="Lukacs Z."/>
            <person name="Mihaltcheva S."/>
            <person name="Morgado L.N."/>
            <person name="Niskanen T."/>
            <person name="Noordeloos M.E."/>
            <person name="Ohm R.A."/>
            <person name="Ortiz-Santana B."/>
            <person name="Ovrebo C."/>
            <person name="Racz N."/>
            <person name="Riley R."/>
            <person name="Savchenko A."/>
            <person name="Shiryaev A."/>
            <person name="Soop K."/>
            <person name="Spirin V."/>
            <person name="Szebenyi C."/>
            <person name="Tomsovsky M."/>
            <person name="Tulloss R.E."/>
            <person name="Uehling J."/>
            <person name="Grigoriev I.V."/>
            <person name="Vagvolgyi C."/>
            <person name="Papp T."/>
            <person name="Martin F.M."/>
            <person name="Miettinen O."/>
            <person name="Hibbett D.S."/>
            <person name="Nagy L.G."/>
        </authorList>
    </citation>
    <scope>NUCLEOTIDE SEQUENCE [LARGE SCALE GENOMIC DNA]</scope>
    <source>
        <strain evidence="1 2">CBS 166.37</strain>
    </source>
</reference>
<evidence type="ECO:0000313" key="1">
    <source>
        <dbReference type="EMBL" id="TFK34777.1"/>
    </source>
</evidence>
<dbReference type="AlphaFoldDB" id="A0A5C3LQB8"/>
<organism evidence="1 2">
    <name type="scientific">Crucibulum laeve</name>
    <dbReference type="NCBI Taxonomy" id="68775"/>
    <lineage>
        <taxon>Eukaryota</taxon>
        <taxon>Fungi</taxon>
        <taxon>Dikarya</taxon>
        <taxon>Basidiomycota</taxon>
        <taxon>Agaricomycotina</taxon>
        <taxon>Agaricomycetes</taxon>
        <taxon>Agaricomycetidae</taxon>
        <taxon>Agaricales</taxon>
        <taxon>Agaricineae</taxon>
        <taxon>Nidulariaceae</taxon>
        <taxon>Crucibulum</taxon>
    </lineage>
</organism>
<proteinExistence type="predicted"/>
<accession>A0A5C3LQB8</accession>
<protein>
    <submittedName>
        <fullName evidence="1">Uncharacterized protein</fullName>
    </submittedName>
</protein>
<keyword evidence="2" id="KW-1185">Reference proteome</keyword>
<evidence type="ECO:0000313" key="2">
    <source>
        <dbReference type="Proteomes" id="UP000308652"/>
    </source>
</evidence>